<accession>S4PMT4</accession>
<dbReference type="AlphaFoldDB" id="S4PMT4"/>
<evidence type="ECO:0000313" key="1">
    <source>
        <dbReference type="EMBL" id="JAA91288.1"/>
    </source>
</evidence>
<reference evidence="1" key="2">
    <citation type="submission" date="2013-05" db="EMBL/GenBank/DDBJ databases">
        <authorList>
            <person name="Carter J.-M."/>
            <person name="Baker S.C."/>
            <person name="Pink R."/>
            <person name="Carter D.R.F."/>
            <person name="Collins A."/>
            <person name="Tomlin J."/>
            <person name="Gibbs M."/>
            <person name="Breuker C.J."/>
        </authorList>
    </citation>
    <scope>NUCLEOTIDE SEQUENCE</scope>
    <source>
        <tissue evidence="1">Ovary</tissue>
    </source>
</reference>
<reference evidence="1" key="1">
    <citation type="journal article" date="2013" name="BMC Genomics">
        <title>Unscrambling butterfly oogenesis.</title>
        <authorList>
            <person name="Carter J.M."/>
            <person name="Baker S.C."/>
            <person name="Pink R."/>
            <person name="Carter D.R."/>
            <person name="Collins A."/>
            <person name="Tomlin J."/>
            <person name="Gibbs M."/>
            <person name="Breuker C.J."/>
        </authorList>
    </citation>
    <scope>NUCLEOTIDE SEQUENCE</scope>
    <source>
        <tissue evidence="1">Ovary</tissue>
    </source>
</reference>
<dbReference type="EMBL" id="GAIX01001272">
    <property type="protein sequence ID" value="JAA91288.1"/>
    <property type="molecule type" value="Transcribed_RNA"/>
</dbReference>
<feature type="non-terminal residue" evidence="1">
    <location>
        <position position="103"/>
    </location>
</feature>
<proteinExistence type="predicted"/>
<protein>
    <submittedName>
        <fullName evidence="1">Uncharacterized protein</fullName>
    </submittedName>
</protein>
<sequence>MGCVYHYEGFSLSSQFTVRFHRGHLTIFFRCRCIDRHDVSLTKYCVLLSVFRLHAAVEGSFCVIYVQARAAIKHLFAGIPWSTFRTCRPLPRREVRGSRAAVT</sequence>
<organism evidence="1">
    <name type="scientific">Pararge aegeria</name>
    <name type="common">speckled wood butterfly</name>
    <dbReference type="NCBI Taxonomy" id="116150"/>
    <lineage>
        <taxon>Eukaryota</taxon>
        <taxon>Metazoa</taxon>
        <taxon>Ecdysozoa</taxon>
        <taxon>Arthropoda</taxon>
        <taxon>Hexapoda</taxon>
        <taxon>Insecta</taxon>
        <taxon>Pterygota</taxon>
        <taxon>Neoptera</taxon>
        <taxon>Endopterygota</taxon>
        <taxon>Lepidoptera</taxon>
        <taxon>Glossata</taxon>
        <taxon>Ditrysia</taxon>
        <taxon>Papilionoidea</taxon>
        <taxon>Nymphalidae</taxon>
        <taxon>Satyrinae</taxon>
        <taxon>Satyrini</taxon>
        <taxon>Parargina</taxon>
        <taxon>Pararge</taxon>
    </lineage>
</organism>
<name>S4PMT4_9NEOP</name>